<protein>
    <submittedName>
        <fullName evidence="2">Uncharacterized protein</fullName>
    </submittedName>
</protein>
<dbReference type="AlphaFoldDB" id="A0A3N6P2T5"/>
<feature type="region of interest" description="Disordered" evidence="1">
    <location>
        <begin position="129"/>
        <end position="189"/>
    </location>
</feature>
<dbReference type="Proteomes" id="UP000269154">
    <property type="component" value="Unassembled WGS sequence"/>
</dbReference>
<feature type="compositionally biased region" description="Pro residues" evidence="1">
    <location>
        <begin position="145"/>
        <end position="154"/>
    </location>
</feature>
<reference evidence="2 3" key="1">
    <citation type="journal article" date="2018" name="ACS Chem. Biol.">
        <title>Ketoreductase domain dysfunction expands chemodiversity: malyngamide biosynthesis in the cyanobacterium Okeania hirsuta.</title>
        <authorList>
            <person name="Moss N.A."/>
            <person name="Leao T."/>
            <person name="Rankin M."/>
            <person name="McCullough T.M."/>
            <person name="Qu P."/>
            <person name="Korobeynikov A."/>
            <person name="Smith J.L."/>
            <person name="Gerwick L."/>
            <person name="Gerwick W.H."/>
        </authorList>
    </citation>
    <scope>NUCLEOTIDE SEQUENCE [LARGE SCALE GENOMIC DNA]</scope>
    <source>
        <strain evidence="2 3">PAB10Feb10-1</strain>
    </source>
</reference>
<sequence>MWKKFNLMNLYYHIFWSTVLILASILTTNKTTLASAKNTSLLIDSNNNNSYKILVEQAENLAKNKINQEFKNNPEITEITITILGERQSQIVPILRSKISRAEWQKNAEIDNLTRYFADAKYLLNFDSETTPKTQPKTPESSPQIPAPPPPSPDTQPIVPQPQKSPQRQPTSKPPIFPSDEDDPKEIDD</sequence>
<feature type="compositionally biased region" description="Low complexity" evidence="1">
    <location>
        <begin position="129"/>
        <end position="144"/>
    </location>
</feature>
<feature type="compositionally biased region" description="Acidic residues" evidence="1">
    <location>
        <begin position="179"/>
        <end position="189"/>
    </location>
</feature>
<name>A0A3N6P2T5_9CYAN</name>
<organism evidence="2 3">
    <name type="scientific">Okeania hirsuta</name>
    <dbReference type="NCBI Taxonomy" id="1458930"/>
    <lineage>
        <taxon>Bacteria</taxon>
        <taxon>Bacillati</taxon>
        <taxon>Cyanobacteriota</taxon>
        <taxon>Cyanophyceae</taxon>
        <taxon>Oscillatoriophycideae</taxon>
        <taxon>Oscillatoriales</taxon>
        <taxon>Microcoleaceae</taxon>
        <taxon>Okeania</taxon>
    </lineage>
</organism>
<dbReference type="RefSeq" id="WP_124146619.1">
    <property type="nucleotide sequence ID" value="NZ_CAWOKI010000181.1"/>
</dbReference>
<evidence type="ECO:0000313" key="2">
    <source>
        <dbReference type="EMBL" id="RQH25831.1"/>
    </source>
</evidence>
<evidence type="ECO:0000313" key="3">
    <source>
        <dbReference type="Proteomes" id="UP000269154"/>
    </source>
</evidence>
<accession>A0A3N6P2T5</accession>
<gene>
    <name evidence="2" type="ORF">D5R40_29075</name>
</gene>
<comment type="caution">
    <text evidence="2">The sequence shown here is derived from an EMBL/GenBank/DDBJ whole genome shotgun (WGS) entry which is preliminary data.</text>
</comment>
<proteinExistence type="predicted"/>
<keyword evidence="3" id="KW-1185">Reference proteome</keyword>
<dbReference type="EMBL" id="RCBY01000296">
    <property type="protein sequence ID" value="RQH25831.1"/>
    <property type="molecule type" value="Genomic_DNA"/>
</dbReference>
<evidence type="ECO:0000256" key="1">
    <source>
        <dbReference type="SAM" id="MobiDB-lite"/>
    </source>
</evidence>